<dbReference type="OrthoDB" id="164831at2"/>
<keyword evidence="2" id="KW-0472">Membrane</keyword>
<dbReference type="EMBL" id="RJKE01000001">
    <property type="protein sequence ID" value="ROO88970.1"/>
    <property type="molecule type" value="Genomic_DNA"/>
</dbReference>
<evidence type="ECO:0000313" key="3">
    <source>
        <dbReference type="EMBL" id="ROO88970.1"/>
    </source>
</evidence>
<feature type="region of interest" description="Disordered" evidence="1">
    <location>
        <begin position="1"/>
        <end position="22"/>
    </location>
</feature>
<keyword evidence="2" id="KW-1133">Transmembrane helix</keyword>
<evidence type="ECO:0000256" key="1">
    <source>
        <dbReference type="SAM" id="MobiDB-lite"/>
    </source>
</evidence>
<protein>
    <submittedName>
        <fullName evidence="3">Uncharacterized protein DUF3105</fullName>
    </submittedName>
</protein>
<dbReference type="Proteomes" id="UP000272400">
    <property type="component" value="Unassembled WGS sequence"/>
</dbReference>
<accession>A0A3N1D634</accession>
<gene>
    <name evidence="3" type="ORF">EDD29_6657</name>
</gene>
<proteinExistence type="predicted"/>
<comment type="caution">
    <text evidence="3">The sequence shown here is derived from an EMBL/GenBank/DDBJ whole genome shotgun (WGS) entry which is preliminary data.</text>
</comment>
<dbReference type="RefSeq" id="WP_123668140.1">
    <property type="nucleotide sequence ID" value="NZ_RJKE01000001.1"/>
</dbReference>
<dbReference type="Pfam" id="PF11303">
    <property type="entry name" value="DUF3105"/>
    <property type="match status" value="1"/>
</dbReference>
<dbReference type="AlphaFoldDB" id="A0A3N1D634"/>
<organism evidence="3 4">
    <name type="scientific">Actinocorallia herbida</name>
    <dbReference type="NCBI Taxonomy" id="58109"/>
    <lineage>
        <taxon>Bacteria</taxon>
        <taxon>Bacillati</taxon>
        <taxon>Actinomycetota</taxon>
        <taxon>Actinomycetes</taxon>
        <taxon>Streptosporangiales</taxon>
        <taxon>Thermomonosporaceae</taxon>
        <taxon>Actinocorallia</taxon>
    </lineage>
</organism>
<dbReference type="InterPro" id="IPR021454">
    <property type="entry name" value="DUF3105"/>
</dbReference>
<keyword evidence="4" id="KW-1185">Reference proteome</keyword>
<feature type="compositionally biased region" description="Basic and acidic residues" evidence="1">
    <location>
        <begin position="7"/>
        <end position="22"/>
    </location>
</feature>
<feature type="transmembrane region" description="Helical" evidence="2">
    <location>
        <begin position="31"/>
        <end position="53"/>
    </location>
</feature>
<evidence type="ECO:0000313" key="4">
    <source>
        <dbReference type="Proteomes" id="UP000272400"/>
    </source>
</evidence>
<reference evidence="3 4" key="1">
    <citation type="submission" date="2018-11" db="EMBL/GenBank/DDBJ databases">
        <title>Sequencing the genomes of 1000 actinobacteria strains.</title>
        <authorList>
            <person name="Klenk H.-P."/>
        </authorList>
    </citation>
    <scope>NUCLEOTIDE SEQUENCE [LARGE SCALE GENOMIC DNA]</scope>
    <source>
        <strain evidence="3 4">DSM 44254</strain>
    </source>
</reference>
<keyword evidence="2" id="KW-0812">Transmembrane</keyword>
<evidence type="ECO:0000256" key="2">
    <source>
        <dbReference type="SAM" id="Phobius"/>
    </source>
</evidence>
<name>A0A3N1D634_9ACTN</name>
<sequence>MSPSQKSARETRQRVAEMRAREQARERRKKILGISAAAVAGVGVVAGLVFMVAQQESAPPTKAAPVTSSVRADGVTIYEGLTADHVTKDMQYGQTPPVGGDHDAVWQNCGIYPGPLRDENAVHALEHGAVWITYAESLAEDQVTRLRDLVRGKPYLLLSPHEGVTDGIFASAWGAQLKVTDPADAKLTAFITEFAQSQNAPEPGAPCTNGTGTPEA</sequence>